<name>R7TFV4_CAPTE</name>
<dbReference type="EMBL" id="AMQN01013219">
    <property type="status" value="NOT_ANNOTATED_CDS"/>
    <property type="molecule type" value="Genomic_DNA"/>
</dbReference>
<dbReference type="Gene3D" id="1.10.10.10">
    <property type="entry name" value="Winged helix-like DNA-binding domain superfamily/Winged helix DNA-binding domain"/>
    <property type="match status" value="1"/>
</dbReference>
<keyword evidence="5" id="KW-1185">Reference proteome</keyword>
<reference evidence="5" key="1">
    <citation type="submission" date="2012-12" db="EMBL/GenBank/DDBJ databases">
        <authorList>
            <person name="Hellsten U."/>
            <person name="Grimwood J."/>
            <person name="Chapman J.A."/>
            <person name="Shapiro H."/>
            <person name="Aerts A."/>
            <person name="Otillar R.P."/>
            <person name="Terry A.Y."/>
            <person name="Boore J.L."/>
            <person name="Simakov O."/>
            <person name="Marletaz F."/>
            <person name="Cho S.-J."/>
            <person name="Edsinger-Gonzales E."/>
            <person name="Havlak P."/>
            <person name="Kuo D.-H."/>
            <person name="Larsson T."/>
            <person name="Lv J."/>
            <person name="Arendt D."/>
            <person name="Savage R."/>
            <person name="Osoegawa K."/>
            <person name="de Jong P."/>
            <person name="Lindberg D.R."/>
            <person name="Seaver E.C."/>
            <person name="Weisblat D.A."/>
            <person name="Putnam N.H."/>
            <person name="Grigoriev I.V."/>
            <person name="Rokhsar D.S."/>
        </authorList>
    </citation>
    <scope>NUCLEOTIDE SEQUENCE</scope>
    <source>
        <strain evidence="5">I ESC-2004</strain>
    </source>
</reference>
<dbReference type="OrthoDB" id="10069709at2759"/>
<dbReference type="SUPFAM" id="SSF46785">
    <property type="entry name" value="Winged helix' DNA-binding domain"/>
    <property type="match status" value="1"/>
</dbReference>
<dbReference type="InterPro" id="IPR036390">
    <property type="entry name" value="WH_DNA-bd_sf"/>
</dbReference>
<dbReference type="PROSITE" id="PS51526">
    <property type="entry name" value="RFX_DBD"/>
    <property type="match status" value="1"/>
</dbReference>
<dbReference type="OMA" id="SKYYCYG"/>
<organism evidence="3">
    <name type="scientific">Capitella teleta</name>
    <name type="common">Polychaete worm</name>
    <dbReference type="NCBI Taxonomy" id="283909"/>
    <lineage>
        <taxon>Eukaryota</taxon>
        <taxon>Metazoa</taxon>
        <taxon>Spiralia</taxon>
        <taxon>Lophotrochozoa</taxon>
        <taxon>Annelida</taxon>
        <taxon>Polychaeta</taxon>
        <taxon>Sedentaria</taxon>
        <taxon>Scolecida</taxon>
        <taxon>Capitellidae</taxon>
        <taxon>Capitella</taxon>
    </lineage>
</organism>
<keyword evidence="1" id="KW-0238">DNA-binding</keyword>
<accession>R7TFV4</accession>
<dbReference type="InterPro" id="IPR039779">
    <property type="entry name" value="RFX-like"/>
</dbReference>
<evidence type="ECO:0000313" key="3">
    <source>
        <dbReference type="EMBL" id="ELT92673.1"/>
    </source>
</evidence>
<dbReference type="HOGENOM" id="CLU_054402_1_0_1"/>
<dbReference type="EMBL" id="KB310044">
    <property type="protein sequence ID" value="ELT92673.1"/>
    <property type="molecule type" value="Genomic_DNA"/>
</dbReference>
<gene>
    <name evidence="3" type="ORF">CAPTEDRAFT_131555</name>
</gene>
<dbReference type="Pfam" id="PF02257">
    <property type="entry name" value="RFX_DNA_binding"/>
    <property type="match status" value="1"/>
</dbReference>
<dbReference type="Gene3D" id="6.10.140.1290">
    <property type="match status" value="1"/>
</dbReference>
<reference evidence="3 5" key="2">
    <citation type="journal article" date="2013" name="Nature">
        <title>Insights into bilaterian evolution from three spiralian genomes.</title>
        <authorList>
            <person name="Simakov O."/>
            <person name="Marletaz F."/>
            <person name="Cho S.J."/>
            <person name="Edsinger-Gonzales E."/>
            <person name="Havlak P."/>
            <person name="Hellsten U."/>
            <person name="Kuo D.H."/>
            <person name="Larsson T."/>
            <person name="Lv J."/>
            <person name="Arendt D."/>
            <person name="Savage R."/>
            <person name="Osoegawa K."/>
            <person name="de Jong P."/>
            <person name="Grimwood J."/>
            <person name="Chapman J.A."/>
            <person name="Shapiro H."/>
            <person name="Aerts A."/>
            <person name="Otillar R.P."/>
            <person name="Terry A.Y."/>
            <person name="Boore J.L."/>
            <person name="Grigoriev I.V."/>
            <person name="Lindberg D.R."/>
            <person name="Seaver E.C."/>
            <person name="Weisblat D.A."/>
            <person name="Putnam N.H."/>
            <person name="Rokhsar D.S."/>
        </authorList>
    </citation>
    <scope>NUCLEOTIDE SEQUENCE</scope>
    <source>
        <strain evidence="3 5">I ESC-2004</strain>
    </source>
</reference>
<dbReference type="InterPro" id="IPR003150">
    <property type="entry name" value="DNA-bd_RFX"/>
</dbReference>
<evidence type="ECO:0000313" key="5">
    <source>
        <dbReference type="Proteomes" id="UP000014760"/>
    </source>
</evidence>
<proteinExistence type="predicted"/>
<dbReference type="InterPro" id="IPR036388">
    <property type="entry name" value="WH-like_DNA-bd_sf"/>
</dbReference>
<dbReference type="FunFam" id="1.10.10.10:FF:000422">
    <property type="entry name" value="DNA-binding protein RFX7"/>
    <property type="match status" value="1"/>
</dbReference>
<dbReference type="AlphaFoldDB" id="R7TFV4"/>
<reference evidence="4" key="3">
    <citation type="submission" date="2015-06" db="UniProtKB">
        <authorList>
            <consortium name="EnsemblMetazoa"/>
        </authorList>
    </citation>
    <scope>IDENTIFICATION</scope>
</reference>
<evidence type="ECO:0000313" key="4">
    <source>
        <dbReference type="EnsemblMetazoa" id="CapteP131555"/>
    </source>
</evidence>
<feature type="non-terminal residue" evidence="3">
    <location>
        <position position="1"/>
    </location>
</feature>
<dbReference type="GO" id="GO:0000981">
    <property type="term" value="F:DNA-binding transcription factor activity, RNA polymerase II-specific"/>
    <property type="evidence" value="ECO:0007669"/>
    <property type="project" value="TreeGrafter"/>
</dbReference>
<protein>
    <recommendedName>
        <fullName evidence="2">RFX-type winged-helix domain-containing protein</fullName>
    </recommendedName>
</protein>
<evidence type="ECO:0000256" key="1">
    <source>
        <dbReference type="ARBA" id="ARBA00023125"/>
    </source>
</evidence>
<dbReference type="PANTHER" id="PTHR12619:SF21">
    <property type="entry name" value="RFX-TYPE WINGED-HELIX DOMAIN-CONTAINING PROTEIN"/>
    <property type="match status" value="1"/>
</dbReference>
<dbReference type="GO" id="GO:0000978">
    <property type="term" value="F:RNA polymerase II cis-regulatory region sequence-specific DNA binding"/>
    <property type="evidence" value="ECO:0007669"/>
    <property type="project" value="TreeGrafter"/>
</dbReference>
<dbReference type="Proteomes" id="UP000014760">
    <property type="component" value="Unassembled WGS sequence"/>
</dbReference>
<dbReference type="STRING" id="283909.R7TFV4"/>
<dbReference type="EnsemblMetazoa" id="CapteT131555">
    <property type="protein sequence ID" value="CapteP131555"/>
    <property type="gene ID" value="CapteG131555"/>
</dbReference>
<sequence>KVNALNDVEKFLLYLQLPTGISTPSSSHSGSLAPKTEQMHAETWIRSHLEEDPDTCMPKSEIYDDYKMFCERHKNKWLNIGDFNRLLKATFPQVKARRLGNRGQSRYCFSGIRARGHMTVPSLPLIHTTEVADSEDEDSLDVSPAASNVICQWASKLFSQPFTSIALLGKYLIANNYVSSNSLNAFTVLADHSPDTPDSQAEPAEGGFA</sequence>
<dbReference type="PANTHER" id="PTHR12619">
    <property type="entry name" value="RFX TRANSCRIPTION FACTOR FAMILY"/>
    <property type="match status" value="1"/>
</dbReference>
<feature type="domain" description="RFX-type winged-helix" evidence="2">
    <location>
        <begin position="41"/>
        <end position="116"/>
    </location>
</feature>
<evidence type="ECO:0000259" key="2">
    <source>
        <dbReference type="PROSITE" id="PS51526"/>
    </source>
</evidence>